<evidence type="ECO:0000256" key="4">
    <source>
        <dbReference type="ARBA" id="ARBA00022833"/>
    </source>
</evidence>
<keyword evidence="10" id="KW-1185">Reference proteome</keyword>
<keyword evidence="3 7" id="KW-0479">Metal-binding</keyword>
<proteinExistence type="inferred from homology"/>
<reference evidence="9 10" key="1">
    <citation type="submission" date="2019-03" db="EMBL/GenBank/DDBJ databases">
        <title>Genomic Encyclopedia of Type Strains, Phase IV (KMG-IV): sequencing the most valuable type-strain genomes for metagenomic binning, comparative biology and taxonomic classification.</title>
        <authorList>
            <person name="Goeker M."/>
        </authorList>
    </citation>
    <scope>NUCLEOTIDE SEQUENCE [LARGE SCALE GENOMIC DNA]</scope>
    <source>
        <strain evidence="9 10">DSM 103923</strain>
    </source>
</reference>
<dbReference type="EMBL" id="SLZY01000013">
    <property type="protein sequence ID" value="TCS70882.1"/>
    <property type="molecule type" value="Genomic_DNA"/>
</dbReference>
<organism evidence="9 10">
    <name type="scientific">Sulfuritortus calidifontis</name>
    <dbReference type="NCBI Taxonomy" id="1914471"/>
    <lineage>
        <taxon>Bacteria</taxon>
        <taxon>Pseudomonadati</taxon>
        <taxon>Pseudomonadota</taxon>
        <taxon>Betaproteobacteria</taxon>
        <taxon>Nitrosomonadales</taxon>
        <taxon>Thiobacillaceae</taxon>
        <taxon>Sulfuritortus</taxon>
    </lineage>
</organism>
<keyword evidence="8" id="KW-0732">Signal</keyword>
<feature type="binding site" evidence="7">
    <location>
        <position position="149"/>
    </location>
    <ligand>
        <name>Zn(2+)</name>
        <dbReference type="ChEBI" id="CHEBI:29105"/>
    </ligand>
</feature>
<evidence type="ECO:0000256" key="7">
    <source>
        <dbReference type="PIRSR" id="PIRSR601765-1"/>
    </source>
</evidence>
<dbReference type="Gene3D" id="3.40.1050.10">
    <property type="entry name" value="Carbonic anhydrase"/>
    <property type="match status" value="1"/>
</dbReference>
<dbReference type="GO" id="GO:0008270">
    <property type="term" value="F:zinc ion binding"/>
    <property type="evidence" value="ECO:0007669"/>
    <property type="project" value="InterPro"/>
</dbReference>
<dbReference type="PANTHER" id="PTHR11002">
    <property type="entry name" value="CARBONIC ANHYDRASE"/>
    <property type="match status" value="1"/>
</dbReference>
<feature type="signal peptide" evidence="8">
    <location>
        <begin position="1"/>
        <end position="20"/>
    </location>
</feature>
<dbReference type="InterPro" id="IPR036874">
    <property type="entry name" value="Carbonic_anhydrase_sf"/>
</dbReference>
<comment type="cofactor">
    <cofactor evidence="7">
        <name>Zn(2+)</name>
        <dbReference type="ChEBI" id="CHEBI:29105"/>
    </cofactor>
    <text evidence="7">Binds 1 zinc ion per subunit.</text>
</comment>
<dbReference type="EC" id="4.2.1.1" evidence="2"/>
<evidence type="ECO:0000256" key="5">
    <source>
        <dbReference type="ARBA" id="ARBA00023239"/>
    </source>
</evidence>
<dbReference type="AlphaFoldDB" id="A0A4R3JTP1"/>
<comment type="catalytic activity">
    <reaction evidence="6">
        <text>hydrogencarbonate + H(+) = CO2 + H2O</text>
        <dbReference type="Rhea" id="RHEA:10748"/>
        <dbReference type="ChEBI" id="CHEBI:15377"/>
        <dbReference type="ChEBI" id="CHEBI:15378"/>
        <dbReference type="ChEBI" id="CHEBI:16526"/>
        <dbReference type="ChEBI" id="CHEBI:17544"/>
        <dbReference type="EC" id="4.2.1.1"/>
    </reaction>
</comment>
<evidence type="ECO:0000256" key="3">
    <source>
        <dbReference type="ARBA" id="ARBA00022723"/>
    </source>
</evidence>
<dbReference type="InterPro" id="IPR001765">
    <property type="entry name" value="Carbonic_anhydrase"/>
</dbReference>
<accession>A0A4R3JTP1</accession>
<keyword evidence="5" id="KW-0456">Lyase</keyword>
<feature type="binding site" evidence="7">
    <location>
        <position position="99"/>
    </location>
    <ligand>
        <name>Zn(2+)</name>
        <dbReference type="ChEBI" id="CHEBI:29105"/>
    </ligand>
</feature>
<evidence type="ECO:0000313" key="9">
    <source>
        <dbReference type="EMBL" id="TCS70882.1"/>
    </source>
</evidence>
<protein>
    <recommendedName>
        <fullName evidence="2">carbonic anhydrase</fullName>
        <ecNumber evidence="2">4.2.1.1</ecNumber>
    </recommendedName>
</protein>
<evidence type="ECO:0000313" key="10">
    <source>
        <dbReference type="Proteomes" id="UP000295135"/>
    </source>
</evidence>
<keyword evidence="4 7" id="KW-0862">Zinc</keyword>
<feature type="chain" id="PRO_5020664769" description="carbonic anhydrase" evidence="8">
    <location>
        <begin position="21"/>
        <end position="266"/>
    </location>
</feature>
<comment type="similarity">
    <text evidence="1">Belongs to the beta-class carbonic anhydrase family.</text>
</comment>
<dbReference type="RefSeq" id="WP_197721831.1">
    <property type="nucleotide sequence ID" value="NZ_AP018721.1"/>
</dbReference>
<dbReference type="PANTHER" id="PTHR11002:SF76">
    <property type="entry name" value="CARBONIC ANHYDRASE"/>
    <property type="match status" value="1"/>
</dbReference>
<evidence type="ECO:0000256" key="8">
    <source>
        <dbReference type="SAM" id="SignalP"/>
    </source>
</evidence>
<dbReference type="Pfam" id="PF00484">
    <property type="entry name" value="Pro_CA"/>
    <property type="match status" value="1"/>
</dbReference>
<feature type="binding site" evidence="7">
    <location>
        <position position="97"/>
    </location>
    <ligand>
        <name>Zn(2+)</name>
        <dbReference type="ChEBI" id="CHEBI:29105"/>
    </ligand>
</feature>
<name>A0A4R3JTP1_9PROT</name>
<dbReference type="SUPFAM" id="SSF53056">
    <property type="entry name" value="beta-carbonic anhydrase, cab"/>
    <property type="match status" value="1"/>
</dbReference>
<comment type="caution">
    <text evidence="9">The sequence shown here is derived from an EMBL/GenBank/DDBJ whole genome shotgun (WGS) entry which is preliminary data.</text>
</comment>
<evidence type="ECO:0000256" key="2">
    <source>
        <dbReference type="ARBA" id="ARBA00012925"/>
    </source>
</evidence>
<feature type="binding site" evidence="7">
    <location>
        <position position="152"/>
    </location>
    <ligand>
        <name>Zn(2+)</name>
        <dbReference type="ChEBI" id="CHEBI:29105"/>
    </ligand>
</feature>
<dbReference type="SMART" id="SM00947">
    <property type="entry name" value="Pro_CA"/>
    <property type="match status" value="1"/>
</dbReference>
<sequence length="266" mass="28934">MKKGIGPVLLMLMLAMPVWAAEASAPAEADQERIRQVVKEVLREYASSLGPKHLNADARGLMQNLGQDNRNFMRTHKPAYFKPFVDGQRPRATVLTCADSRVHSHAFDATPDGDLFMVRNIGNQIATAEGSIEYGVNHLHTPVLLIVGHSACGAIKAAAGDYSGESGPIRNELDTLQVPKGEAGINSVVLNVNNQVKRAMAKFEEKVISGELIVVGAVYDFRDDLKQGQGKLVIVNVNGETDARKLAQLEIVQATEQAAPRPRRSY</sequence>
<dbReference type="Proteomes" id="UP000295135">
    <property type="component" value="Unassembled WGS sequence"/>
</dbReference>
<evidence type="ECO:0000256" key="1">
    <source>
        <dbReference type="ARBA" id="ARBA00006217"/>
    </source>
</evidence>
<evidence type="ECO:0000256" key="6">
    <source>
        <dbReference type="ARBA" id="ARBA00048348"/>
    </source>
</evidence>
<gene>
    <name evidence="9" type="ORF">EDC61_11335</name>
</gene>
<dbReference type="GO" id="GO:0004089">
    <property type="term" value="F:carbonate dehydratase activity"/>
    <property type="evidence" value="ECO:0007669"/>
    <property type="project" value="UniProtKB-EC"/>
</dbReference>